<dbReference type="PANTHER" id="PTHR46580">
    <property type="entry name" value="SENSOR KINASE-RELATED"/>
    <property type="match status" value="1"/>
</dbReference>
<dbReference type="InterPro" id="IPR028994">
    <property type="entry name" value="Integrin_alpha_N"/>
</dbReference>
<accession>A0A644UA91</accession>
<evidence type="ECO:0000313" key="3">
    <source>
        <dbReference type="EMBL" id="MPL75784.1"/>
    </source>
</evidence>
<dbReference type="InterPro" id="IPR003961">
    <property type="entry name" value="FN3_dom"/>
</dbReference>
<dbReference type="InterPro" id="IPR013783">
    <property type="entry name" value="Ig-like_fold"/>
</dbReference>
<dbReference type="PANTHER" id="PTHR46580:SF4">
    <property type="entry name" value="ATP_GTP-BINDING PROTEIN"/>
    <property type="match status" value="1"/>
</dbReference>
<gene>
    <name evidence="3" type="ORF">SDC9_21615</name>
</gene>
<proteinExistence type="predicted"/>
<dbReference type="Gene3D" id="2.130.10.130">
    <property type="entry name" value="Integrin alpha, N-terminal"/>
    <property type="match status" value="2"/>
</dbReference>
<evidence type="ECO:0000259" key="2">
    <source>
        <dbReference type="SMART" id="SM00060"/>
    </source>
</evidence>
<feature type="domain" description="Fibronectin type-III" evidence="2">
    <location>
        <begin position="407"/>
        <end position="503"/>
    </location>
</feature>
<dbReference type="SUPFAM" id="SSF69318">
    <property type="entry name" value="Integrin alpha N-terminal domain"/>
    <property type="match status" value="1"/>
</dbReference>
<dbReference type="AlphaFoldDB" id="A0A644UA91"/>
<sequence>MLIVTYNFMNNCIFTPSKLPARMKRYSLILILTISAISQVYAQPFVSVNSGLPGVGRGAVAFADFDNDGDLDLILSGQDNTYSPFSAVYRNDAGQFVGVESGIAPLENCAMAVADFDLDGLQDVVITGVDFDGSKTLLYRNTGNLLFVLVPAGFYNAGAGGDLAWADYNNDGYPDLVISGNWQTHLYTNNGDGTFSPDEAGLVGMNTPALAWGDFDNDGDPDLLMSGDAGSVGEVYIYINQDGDFFRLEAQIEGAVGGDARWGDFDNDGNLDILITGKDASLTPVSYVYRNNGDNTFSFANAGLVGTALGPADWIDYDNDGDLDVMVAGQNAGCGNAATRLYENNGAGSFYEFPAGLAYAERAASAWGDFDNDGDYDLVLTGISTGHTTRLYRNDLITGSFQPNTPPTAPGNLYTYVSGDYAVISWARSTDAQSPQNSITYNVMMGTSPGSIDVISPMSDPATGHRYMTAAGNAGQNDFMVFRNLEPGTYYFRVQAIDQAFAGSAFSDEGSFAVLGTHTTDQPLQMPELLLQHGIIMVNYLPVSRGEAYLIGPEGRIVETRHFAGNNFEMSVRDLTPGLYVIRLLAEGKQWTWKFVK</sequence>
<evidence type="ECO:0000256" key="1">
    <source>
        <dbReference type="ARBA" id="ARBA00022729"/>
    </source>
</evidence>
<dbReference type="SUPFAM" id="SSF49265">
    <property type="entry name" value="Fibronectin type III"/>
    <property type="match status" value="1"/>
</dbReference>
<dbReference type="InterPro" id="IPR013517">
    <property type="entry name" value="FG-GAP"/>
</dbReference>
<dbReference type="Gene3D" id="2.60.40.10">
    <property type="entry name" value="Immunoglobulins"/>
    <property type="match status" value="1"/>
</dbReference>
<keyword evidence="1" id="KW-0732">Signal</keyword>
<reference evidence="3" key="1">
    <citation type="submission" date="2019-08" db="EMBL/GenBank/DDBJ databases">
        <authorList>
            <person name="Kucharzyk K."/>
            <person name="Murdoch R.W."/>
            <person name="Higgins S."/>
            <person name="Loffler F."/>
        </authorList>
    </citation>
    <scope>NUCLEOTIDE SEQUENCE</scope>
</reference>
<name>A0A644UA91_9ZZZZ</name>
<dbReference type="CDD" id="cd00063">
    <property type="entry name" value="FN3"/>
    <property type="match status" value="1"/>
</dbReference>
<dbReference type="EMBL" id="VSSQ01000091">
    <property type="protein sequence ID" value="MPL75784.1"/>
    <property type="molecule type" value="Genomic_DNA"/>
</dbReference>
<dbReference type="Pfam" id="PF13517">
    <property type="entry name" value="FG-GAP_3"/>
    <property type="match status" value="3"/>
</dbReference>
<comment type="caution">
    <text evidence="3">The sequence shown here is derived from an EMBL/GenBank/DDBJ whole genome shotgun (WGS) entry which is preliminary data.</text>
</comment>
<dbReference type="SMART" id="SM00060">
    <property type="entry name" value="FN3"/>
    <property type="match status" value="1"/>
</dbReference>
<dbReference type="InterPro" id="IPR036116">
    <property type="entry name" value="FN3_sf"/>
</dbReference>
<organism evidence="3">
    <name type="scientific">bioreactor metagenome</name>
    <dbReference type="NCBI Taxonomy" id="1076179"/>
    <lineage>
        <taxon>unclassified sequences</taxon>
        <taxon>metagenomes</taxon>
        <taxon>ecological metagenomes</taxon>
    </lineage>
</organism>
<protein>
    <recommendedName>
        <fullName evidence="2">Fibronectin type-III domain-containing protein</fullName>
    </recommendedName>
</protein>